<proteinExistence type="predicted"/>
<dbReference type="Proteomes" id="UP000053825">
    <property type="component" value="Unassembled WGS sequence"/>
</dbReference>
<evidence type="ECO:0000313" key="1">
    <source>
        <dbReference type="EMBL" id="KOC58605.1"/>
    </source>
</evidence>
<protein>
    <submittedName>
        <fullName evidence="1">Uncharacterized protein</fullName>
    </submittedName>
</protein>
<comment type="caution">
    <text evidence="1">The sequence shown here is derived from an EMBL/GenBank/DDBJ whole genome shotgun (WGS) entry which is preliminary data.</text>
</comment>
<name>A0A0L7QJ61_9HYME</name>
<keyword evidence="2" id="KW-1185">Reference proteome</keyword>
<gene>
    <name evidence="1" type="ORF">WH47_05044</name>
</gene>
<dbReference type="EMBL" id="LHQN01014302">
    <property type="protein sequence ID" value="KOC58605.1"/>
    <property type="molecule type" value="Genomic_DNA"/>
</dbReference>
<organism evidence="1 2">
    <name type="scientific">Habropoda laboriosa</name>
    <dbReference type="NCBI Taxonomy" id="597456"/>
    <lineage>
        <taxon>Eukaryota</taxon>
        <taxon>Metazoa</taxon>
        <taxon>Ecdysozoa</taxon>
        <taxon>Arthropoda</taxon>
        <taxon>Hexapoda</taxon>
        <taxon>Insecta</taxon>
        <taxon>Pterygota</taxon>
        <taxon>Neoptera</taxon>
        <taxon>Endopterygota</taxon>
        <taxon>Hymenoptera</taxon>
        <taxon>Apocrita</taxon>
        <taxon>Aculeata</taxon>
        <taxon>Apoidea</taxon>
        <taxon>Anthophila</taxon>
        <taxon>Apidae</taxon>
        <taxon>Habropoda</taxon>
    </lineage>
</organism>
<feature type="non-terminal residue" evidence="1">
    <location>
        <position position="1"/>
    </location>
</feature>
<sequence length="120" mass="13929">IRKKRKLRRGCRAGRSFKDWKKRTIEPLQKLVPFRTYKPQEVLTSVNTVIIDLTISDDEDTVPFPSEVIETLDTRSAITVQNHRDIPDEVLVAYLRGYKTLHEGVPTEVADWCLSQFESQ</sequence>
<dbReference type="AlphaFoldDB" id="A0A0L7QJ61"/>
<accession>A0A0L7QJ61</accession>
<reference evidence="2" key="1">
    <citation type="submission" date="2015-07" db="EMBL/GenBank/DDBJ databases">
        <title>The genome of Habropoda laboriosa.</title>
        <authorList>
            <person name="Pan H."/>
            <person name="Kapheim K."/>
        </authorList>
    </citation>
    <scope>NUCLEOTIDE SEQUENCE [LARGE SCALE GENOMIC DNA]</scope>
</reference>
<evidence type="ECO:0000313" key="2">
    <source>
        <dbReference type="Proteomes" id="UP000053825"/>
    </source>
</evidence>